<evidence type="ECO:0000313" key="1">
    <source>
        <dbReference type="EMBL" id="CAL17236.1"/>
    </source>
</evidence>
<reference evidence="1 2" key="1">
    <citation type="journal article" date="2006" name="Nat. Biotechnol.">
        <title>Genome sequence of the ubiquitous hydrocarbon-degrading marine bacterium Alcanivorax borkumensis.</title>
        <authorList>
            <person name="Schneiker S."/>
            <person name="Martins dos Santos V.A.P."/>
            <person name="Bartels D."/>
            <person name="Bekel T."/>
            <person name="Brecht M."/>
            <person name="Buhrmester J."/>
            <person name="Chernikova T.N."/>
            <person name="Denaro R."/>
            <person name="Ferrer M."/>
            <person name="Gertler C."/>
            <person name="Goesmann A."/>
            <person name="Golyshina O.V."/>
            <person name="Kaminski F."/>
            <person name="Khachane A.N."/>
            <person name="Lang S."/>
            <person name="Linke B."/>
            <person name="McHardy A.C."/>
            <person name="Meyer F."/>
            <person name="Nechitaylo T."/>
            <person name="Puehler A."/>
            <person name="Regenhardt D."/>
            <person name="Rupp O."/>
            <person name="Sabirova J.S."/>
            <person name="Selbitschka W."/>
            <person name="Yakimov M.M."/>
            <person name="Timmis K.N."/>
            <person name="Vorhoelter F.-J."/>
            <person name="Weidner S."/>
            <person name="Kaiser O."/>
            <person name="Golyshin P.N."/>
        </authorList>
    </citation>
    <scope>NUCLEOTIDE SEQUENCE [LARGE SCALE GENOMIC DNA]</scope>
    <source>
        <strain evidence="2">ATCC 700651 / DSM 11573 / NCIMB 13689 / SK2</strain>
    </source>
</reference>
<dbReference type="Proteomes" id="UP000008871">
    <property type="component" value="Chromosome"/>
</dbReference>
<protein>
    <submittedName>
        <fullName evidence="1">None</fullName>
    </submittedName>
</protein>
<name>Q0VNL2_ALCBS</name>
<dbReference type="KEGG" id="abo:ABO_1788"/>
<organism evidence="1 2">
    <name type="scientific">Alcanivorax borkumensis (strain ATCC 700651 / DSM 11573 / NCIMB 13689 / SK2)</name>
    <dbReference type="NCBI Taxonomy" id="393595"/>
    <lineage>
        <taxon>Bacteria</taxon>
        <taxon>Pseudomonadati</taxon>
        <taxon>Pseudomonadota</taxon>
        <taxon>Gammaproteobacteria</taxon>
        <taxon>Oceanospirillales</taxon>
        <taxon>Alcanivoracaceae</taxon>
        <taxon>Alcanivorax</taxon>
    </lineage>
</organism>
<dbReference type="EMBL" id="AM286690">
    <property type="protein sequence ID" value="CAL17236.1"/>
    <property type="molecule type" value="Genomic_DNA"/>
</dbReference>
<sequence>MLAAGHEHGWWRTIHELDEGTRSIIDRPFWTPPFMSDKEPTFVDPPSLIDYVGSNSRPSWSQTLSMTNRASLYLSAGRPYEITTTAGLS</sequence>
<keyword evidence="2" id="KW-1185">Reference proteome</keyword>
<dbReference type="STRING" id="393595.ABO_1788"/>
<accession>Q0VNL2</accession>
<evidence type="ECO:0000313" key="2">
    <source>
        <dbReference type="Proteomes" id="UP000008871"/>
    </source>
</evidence>
<gene>
    <name evidence="1" type="ordered locus">ABO_1788</name>
</gene>
<dbReference type="AlphaFoldDB" id="Q0VNL2"/>
<dbReference type="HOGENOM" id="CLU_2448104_0_0_6"/>
<proteinExistence type="predicted"/>